<dbReference type="HOGENOM" id="CLU_2799334_0_0_1"/>
<feature type="compositionally biased region" description="Basic and acidic residues" evidence="1">
    <location>
        <begin position="25"/>
        <end position="36"/>
    </location>
</feature>
<dbReference type="EnsemblProtists" id="EOD24363">
    <property type="protein sequence ID" value="EOD24363"/>
    <property type="gene ID" value="EMIHUDRAFT_367722"/>
</dbReference>
<evidence type="ECO:0000313" key="2">
    <source>
        <dbReference type="EnsemblProtists" id="EOD17946"/>
    </source>
</evidence>
<reference evidence="3" key="1">
    <citation type="journal article" date="2013" name="Nature">
        <title>Pan genome of the phytoplankton Emiliania underpins its global distribution.</title>
        <authorList>
            <person name="Read B.A."/>
            <person name="Kegel J."/>
            <person name="Klute M.J."/>
            <person name="Kuo A."/>
            <person name="Lefebvre S.C."/>
            <person name="Maumus F."/>
            <person name="Mayer C."/>
            <person name="Miller J."/>
            <person name="Monier A."/>
            <person name="Salamov A."/>
            <person name="Young J."/>
            <person name="Aguilar M."/>
            <person name="Claverie J.M."/>
            <person name="Frickenhaus S."/>
            <person name="Gonzalez K."/>
            <person name="Herman E.K."/>
            <person name="Lin Y.C."/>
            <person name="Napier J."/>
            <person name="Ogata H."/>
            <person name="Sarno A.F."/>
            <person name="Shmutz J."/>
            <person name="Schroeder D."/>
            <person name="de Vargas C."/>
            <person name="Verret F."/>
            <person name="von Dassow P."/>
            <person name="Valentin K."/>
            <person name="Van de Peer Y."/>
            <person name="Wheeler G."/>
            <person name="Dacks J.B."/>
            <person name="Delwiche C.F."/>
            <person name="Dyhrman S.T."/>
            <person name="Glockner G."/>
            <person name="John U."/>
            <person name="Richards T."/>
            <person name="Worden A.Z."/>
            <person name="Zhang X."/>
            <person name="Grigoriev I.V."/>
            <person name="Allen A.E."/>
            <person name="Bidle K."/>
            <person name="Borodovsky M."/>
            <person name="Bowler C."/>
            <person name="Brownlee C."/>
            <person name="Cock J.M."/>
            <person name="Elias M."/>
            <person name="Gladyshev V.N."/>
            <person name="Groth M."/>
            <person name="Guda C."/>
            <person name="Hadaegh A."/>
            <person name="Iglesias-Rodriguez M.D."/>
            <person name="Jenkins J."/>
            <person name="Jones B.M."/>
            <person name="Lawson T."/>
            <person name="Leese F."/>
            <person name="Lindquist E."/>
            <person name="Lobanov A."/>
            <person name="Lomsadze A."/>
            <person name="Malik S.B."/>
            <person name="Marsh M.E."/>
            <person name="Mackinder L."/>
            <person name="Mock T."/>
            <person name="Mueller-Roeber B."/>
            <person name="Pagarete A."/>
            <person name="Parker M."/>
            <person name="Probert I."/>
            <person name="Quesneville H."/>
            <person name="Raines C."/>
            <person name="Rensing S.A."/>
            <person name="Riano-Pachon D.M."/>
            <person name="Richier S."/>
            <person name="Rokitta S."/>
            <person name="Shiraiwa Y."/>
            <person name="Soanes D.M."/>
            <person name="van der Giezen M."/>
            <person name="Wahlund T.M."/>
            <person name="Williams B."/>
            <person name="Wilson W."/>
            <person name="Wolfe G."/>
            <person name="Wurch L.L."/>
        </authorList>
    </citation>
    <scope>NUCLEOTIDE SEQUENCE</scope>
</reference>
<dbReference type="PaxDb" id="2903-EOD17946"/>
<dbReference type="RefSeq" id="XP_005770375.1">
    <property type="nucleotide sequence ID" value="XM_005770318.1"/>
</dbReference>
<reference evidence="2" key="2">
    <citation type="submission" date="2024-10" db="UniProtKB">
        <authorList>
            <consortium name="EnsemblProtists"/>
        </authorList>
    </citation>
    <scope>IDENTIFICATION</scope>
</reference>
<dbReference type="KEGG" id="ehx:EMIHUDRAFT_349772"/>
<organism evidence="2 3">
    <name type="scientific">Emiliania huxleyi (strain CCMP1516)</name>
    <dbReference type="NCBI Taxonomy" id="280463"/>
    <lineage>
        <taxon>Eukaryota</taxon>
        <taxon>Haptista</taxon>
        <taxon>Haptophyta</taxon>
        <taxon>Prymnesiophyceae</taxon>
        <taxon>Isochrysidales</taxon>
        <taxon>Noelaerhabdaceae</taxon>
        <taxon>Emiliania</taxon>
    </lineage>
</organism>
<feature type="compositionally biased region" description="Polar residues" evidence="1">
    <location>
        <begin position="37"/>
        <end position="49"/>
    </location>
</feature>
<evidence type="ECO:0000256" key="1">
    <source>
        <dbReference type="SAM" id="MobiDB-lite"/>
    </source>
</evidence>
<dbReference type="GeneID" id="19045947"/>
<proteinExistence type="predicted"/>
<evidence type="ECO:0000313" key="3">
    <source>
        <dbReference type="Proteomes" id="UP000013827"/>
    </source>
</evidence>
<dbReference type="Proteomes" id="UP000013827">
    <property type="component" value="Unassembled WGS sequence"/>
</dbReference>
<accession>A0A0D3J361</accession>
<dbReference type="AlphaFoldDB" id="A0A0D3J361"/>
<feature type="region of interest" description="Disordered" evidence="1">
    <location>
        <begin position="25"/>
        <end position="54"/>
    </location>
</feature>
<dbReference type="EnsemblProtists" id="EOD17946">
    <property type="protein sequence ID" value="EOD17946"/>
    <property type="gene ID" value="EMIHUDRAFT_349772"/>
</dbReference>
<dbReference type="GeneID" id="17269908"/>
<name>A0A0D3J361_EMIH1</name>
<dbReference type="RefSeq" id="XP_005776792.1">
    <property type="nucleotide sequence ID" value="XM_005776735.1"/>
</dbReference>
<sequence>MSTWMRAGGVGVPGPLRARWIEPRPSKASVEVDSKTVKQSSANHSQIAPNDSAVPFAESWTTKCGASA</sequence>
<dbReference type="KEGG" id="ehx:EMIHUDRAFT_367722"/>
<keyword evidence="3" id="KW-1185">Reference proteome</keyword>
<protein>
    <submittedName>
        <fullName evidence="2">Uncharacterized protein</fullName>
    </submittedName>
</protein>